<reference evidence="1" key="1">
    <citation type="submission" date="2023-06" db="EMBL/GenBank/DDBJ databases">
        <title>Genome-scale phylogeny and comparative genomics of the fungal order Sordariales.</title>
        <authorList>
            <consortium name="Lawrence Berkeley National Laboratory"/>
            <person name="Hensen N."/>
            <person name="Bonometti L."/>
            <person name="Westerberg I."/>
            <person name="Brannstrom I.O."/>
            <person name="Guillou S."/>
            <person name="Cros-Aarteil S."/>
            <person name="Calhoun S."/>
            <person name="Haridas S."/>
            <person name="Kuo A."/>
            <person name="Mondo S."/>
            <person name="Pangilinan J."/>
            <person name="Riley R."/>
            <person name="Labutti K."/>
            <person name="Andreopoulos B."/>
            <person name="Lipzen A."/>
            <person name="Chen C."/>
            <person name="Yanf M."/>
            <person name="Daum C."/>
            <person name="Ng V."/>
            <person name="Clum A."/>
            <person name="Steindorff A."/>
            <person name="Ohm R."/>
            <person name="Martin F."/>
            <person name="Silar P."/>
            <person name="Natvig D."/>
            <person name="Lalanne C."/>
            <person name="Gautier V."/>
            <person name="Ament-Velasquez S.L."/>
            <person name="Kruys A."/>
            <person name="Hutchinson M.I."/>
            <person name="Powell A.J."/>
            <person name="Barry K."/>
            <person name="Miller A.N."/>
            <person name="Grigoriev I.V."/>
            <person name="Debuchy R."/>
            <person name="Gladieux P."/>
            <person name="Thoren M.H."/>
            <person name="Johannesson H."/>
        </authorList>
    </citation>
    <scope>NUCLEOTIDE SEQUENCE</scope>
    <source>
        <strain evidence="1">SMH4607-1</strain>
    </source>
</reference>
<proteinExistence type="predicted"/>
<protein>
    <submittedName>
        <fullName evidence="1">Uncharacterized protein</fullName>
    </submittedName>
</protein>
<dbReference type="EMBL" id="JAUKUA010000010">
    <property type="protein sequence ID" value="KAK0701335.1"/>
    <property type="molecule type" value="Genomic_DNA"/>
</dbReference>
<comment type="caution">
    <text evidence="1">The sequence shown here is derived from an EMBL/GenBank/DDBJ whole genome shotgun (WGS) entry which is preliminary data.</text>
</comment>
<keyword evidence="2" id="KW-1185">Reference proteome</keyword>
<organism evidence="1 2">
    <name type="scientific">Lasiosphaeris hirsuta</name>
    <dbReference type="NCBI Taxonomy" id="260670"/>
    <lineage>
        <taxon>Eukaryota</taxon>
        <taxon>Fungi</taxon>
        <taxon>Dikarya</taxon>
        <taxon>Ascomycota</taxon>
        <taxon>Pezizomycotina</taxon>
        <taxon>Sordariomycetes</taxon>
        <taxon>Sordariomycetidae</taxon>
        <taxon>Sordariales</taxon>
        <taxon>Lasiosphaeriaceae</taxon>
        <taxon>Lasiosphaeris</taxon>
    </lineage>
</organism>
<gene>
    <name evidence="1" type="ORF">B0H67DRAFT_558796</name>
</gene>
<evidence type="ECO:0000313" key="1">
    <source>
        <dbReference type="EMBL" id="KAK0701335.1"/>
    </source>
</evidence>
<dbReference type="Proteomes" id="UP001172102">
    <property type="component" value="Unassembled WGS sequence"/>
</dbReference>
<accession>A0AA39ZPK3</accession>
<name>A0AA39ZPK3_9PEZI</name>
<evidence type="ECO:0000313" key="2">
    <source>
        <dbReference type="Proteomes" id="UP001172102"/>
    </source>
</evidence>
<dbReference type="AlphaFoldDB" id="A0AA39ZPK3"/>
<sequence>MARFPSLSYPKSSLLVGTEQVAKLGHCIDLIICRVVSLSVWSAFRLADITTWGVKVRAVIISFIAYGLLVVDITPSNKEDRDIFLKFTEYLKDFTDLKMVKYNGKHRSIEIV</sequence>